<evidence type="ECO:0000256" key="1">
    <source>
        <dbReference type="SAM" id="SignalP"/>
    </source>
</evidence>
<keyword evidence="3" id="KW-1185">Reference proteome</keyword>
<proteinExistence type="predicted"/>
<feature type="signal peptide" evidence="1">
    <location>
        <begin position="1"/>
        <end position="23"/>
    </location>
</feature>
<evidence type="ECO:0000313" key="2">
    <source>
        <dbReference type="EMBL" id="SUO93800.1"/>
    </source>
</evidence>
<accession>A0A380MMF8</accession>
<organism evidence="2 3">
    <name type="scientific">Suttonella ornithocola</name>
    <dbReference type="NCBI Taxonomy" id="279832"/>
    <lineage>
        <taxon>Bacteria</taxon>
        <taxon>Pseudomonadati</taxon>
        <taxon>Pseudomonadota</taxon>
        <taxon>Gammaproteobacteria</taxon>
        <taxon>Cardiobacteriales</taxon>
        <taxon>Cardiobacteriaceae</taxon>
        <taxon>Suttonella</taxon>
    </lineage>
</organism>
<reference evidence="2 3" key="1">
    <citation type="submission" date="2018-06" db="EMBL/GenBank/DDBJ databases">
        <authorList>
            <consortium name="Pathogen Informatics"/>
            <person name="Doyle S."/>
        </authorList>
    </citation>
    <scope>NUCLEOTIDE SEQUENCE [LARGE SCALE GENOMIC DNA]</scope>
    <source>
        <strain evidence="2 3">NCTC13337</strain>
    </source>
</reference>
<evidence type="ECO:0000313" key="3">
    <source>
        <dbReference type="Proteomes" id="UP000254601"/>
    </source>
</evidence>
<dbReference type="InterPro" id="IPR045584">
    <property type="entry name" value="Pilin-like"/>
</dbReference>
<gene>
    <name evidence="2" type="ORF">NCTC13337_00416</name>
</gene>
<feature type="chain" id="PRO_5016962737" evidence="1">
    <location>
        <begin position="24"/>
        <end position="676"/>
    </location>
</feature>
<dbReference type="AlphaFoldDB" id="A0A380MMF8"/>
<name>A0A380MMF8_9GAMM</name>
<protein>
    <submittedName>
        <fullName evidence="2">Tfp pilus assembly protein, major pilin PilA</fullName>
    </submittedName>
</protein>
<dbReference type="EMBL" id="UHIC01000001">
    <property type="protein sequence ID" value="SUO93800.1"/>
    <property type="molecule type" value="Genomic_DNA"/>
</dbReference>
<dbReference type="SUPFAM" id="SSF54523">
    <property type="entry name" value="Pili subunits"/>
    <property type="match status" value="1"/>
</dbReference>
<dbReference type="RefSeq" id="WP_072576845.1">
    <property type="nucleotide sequence ID" value="NZ_LWHB01000109.1"/>
</dbReference>
<dbReference type="Proteomes" id="UP000254601">
    <property type="component" value="Unassembled WGS sequence"/>
</dbReference>
<dbReference type="Gene3D" id="3.30.700.10">
    <property type="entry name" value="Glycoprotein, Type 4 Pilin"/>
    <property type="match status" value="1"/>
</dbReference>
<dbReference type="OrthoDB" id="5918848at2"/>
<sequence>MRLKIALYTCLLATAGISTLSHGQNLIDNLLGTNTPAFYYPEEKDSLWLINRLPPKTESYLRIPSVASFSLANGYGLPKPVAQAFHEQYPEVAKQIAKDFSQANALLLAYLKASSPVEVAIQNAISSRPQLILSAEFADAKATLEELKQNHKIQLRSVDDNQGQIRLANVPLVGEYLVQGNRITVMLSTQKMKMDWQWAMQDAANNIDHNSILAQAKSNNTRTLIWQKNLARLSAMLTYDKPFTKPLQISQIQGIGILTQQTPDLYRAKLAIDMPNVGLRELFPVEPQPITLTSYGEPDFVLLYTLPTVEQATKILRLFDKDYDAIKQSVAQKYHIDLDLLLKAISGQHILLSDDFGKIIASPKAKLAAWEAVIDAYKKNNQILVDETDKFGIRHVAYKITFPEQQKNPANLAFLKAMMPVPQEIYFKVEGDYLLQASLPQPLIARQQSVENHSLSEYFKKAGIDPKRSSFAFLTNVKNLSMQHYYQNLSYLQLLSNYTGKAVNLSDYPAVSSLKLPASEWLSFQINNAQNEPLNFTLTSPHNLMDWSYKGNTTTVIASVGILAAIAIPAYQDYVVRTQVANIYTQTQSLRDTVVKTGKLPVFKQYPEAFLPFFSNGYMQNKTIWLKLAATQQTPKVLEDHWLALTRTELGKWNCNFYQRPGGTPIYQRFLPNNCQ</sequence>
<keyword evidence="1" id="KW-0732">Signal</keyword>